<dbReference type="EMBL" id="MK072385">
    <property type="protein sequence ID" value="AYV82898.1"/>
    <property type="molecule type" value="Genomic_DNA"/>
</dbReference>
<sequence>MGYMENNGVAAFYVEIIYFYANVLRMDVSILIKIIGGKYTFNARPVRLSLGLHLDHHL</sequence>
<proteinExistence type="predicted"/>
<organism evidence="1">
    <name type="scientific">Hyperionvirus sp</name>
    <dbReference type="NCBI Taxonomy" id="2487770"/>
    <lineage>
        <taxon>Viruses</taxon>
        <taxon>Varidnaviria</taxon>
        <taxon>Bamfordvirae</taxon>
        <taxon>Nucleocytoviricota</taxon>
        <taxon>Megaviricetes</taxon>
        <taxon>Imitervirales</taxon>
        <taxon>Mimiviridae</taxon>
        <taxon>Klosneuvirinae</taxon>
    </lineage>
</organism>
<gene>
    <name evidence="1" type="ORF">Hyperionvirus3_44</name>
</gene>
<name>A0A3G5A6U6_9VIRU</name>
<reference evidence="1" key="1">
    <citation type="submission" date="2018-10" db="EMBL/GenBank/DDBJ databases">
        <title>Hidden diversity of soil giant viruses.</title>
        <authorList>
            <person name="Schulz F."/>
            <person name="Alteio L."/>
            <person name="Goudeau D."/>
            <person name="Ryan E.M."/>
            <person name="Malmstrom R.R."/>
            <person name="Blanchard J."/>
            <person name="Woyke T."/>
        </authorList>
    </citation>
    <scope>NUCLEOTIDE SEQUENCE</scope>
    <source>
        <strain evidence="1">HYV1</strain>
    </source>
</reference>
<evidence type="ECO:0000313" key="1">
    <source>
        <dbReference type="EMBL" id="AYV82898.1"/>
    </source>
</evidence>
<protein>
    <submittedName>
        <fullName evidence="1">Uncharacterized protein</fullName>
    </submittedName>
</protein>
<accession>A0A3G5A6U6</accession>